<dbReference type="STRING" id="930990.A0A067MLM3"/>
<dbReference type="InterPro" id="IPR011009">
    <property type="entry name" value="Kinase-like_dom_sf"/>
</dbReference>
<evidence type="ECO:0000256" key="2">
    <source>
        <dbReference type="ARBA" id="ARBA00022741"/>
    </source>
</evidence>
<dbReference type="Proteomes" id="UP000027195">
    <property type="component" value="Unassembled WGS sequence"/>
</dbReference>
<dbReference type="HOGENOM" id="CLU_000288_7_18_1"/>
<dbReference type="EMBL" id="KL198048">
    <property type="protein sequence ID" value="KDQ12772.1"/>
    <property type="molecule type" value="Genomic_DNA"/>
</dbReference>
<gene>
    <name evidence="8" type="ORF">BOTBODRAFT_410245</name>
</gene>
<dbReference type="InterPro" id="IPR051681">
    <property type="entry name" value="Ser/Thr_Kinases-Pseudokinases"/>
</dbReference>
<dbReference type="Pfam" id="PF07714">
    <property type="entry name" value="PK_Tyr_Ser-Thr"/>
    <property type="match status" value="1"/>
</dbReference>
<dbReference type="SMART" id="SM00220">
    <property type="entry name" value="S_TKc"/>
    <property type="match status" value="1"/>
</dbReference>
<evidence type="ECO:0000256" key="1">
    <source>
        <dbReference type="ARBA" id="ARBA00022527"/>
    </source>
</evidence>
<evidence type="ECO:0000256" key="5">
    <source>
        <dbReference type="RuleBase" id="RU000304"/>
    </source>
</evidence>
<dbReference type="InterPro" id="IPR000719">
    <property type="entry name" value="Prot_kinase_dom"/>
</dbReference>
<dbReference type="PANTHER" id="PTHR44329:SF214">
    <property type="entry name" value="PROTEIN KINASE DOMAIN-CONTAINING PROTEIN"/>
    <property type="match status" value="1"/>
</dbReference>
<protein>
    <recommendedName>
        <fullName evidence="7">Protein kinase domain-containing protein</fullName>
    </recommendedName>
</protein>
<organism evidence="8 9">
    <name type="scientific">Botryobasidium botryosum (strain FD-172 SS1)</name>
    <dbReference type="NCBI Taxonomy" id="930990"/>
    <lineage>
        <taxon>Eukaryota</taxon>
        <taxon>Fungi</taxon>
        <taxon>Dikarya</taxon>
        <taxon>Basidiomycota</taxon>
        <taxon>Agaricomycotina</taxon>
        <taxon>Agaricomycetes</taxon>
        <taxon>Cantharellales</taxon>
        <taxon>Botryobasidiaceae</taxon>
        <taxon>Botryobasidium</taxon>
    </lineage>
</organism>
<dbReference type="InterPro" id="IPR017441">
    <property type="entry name" value="Protein_kinase_ATP_BS"/>
</dbReference>
<name>A0A067MLM3_BOTB1</name>
<feature type="region of interest" description="Disordered" evidence="6">
    <location>
        <begin position="312"/>
        <end position="356"/>
    </location>
</feature>
<dbReference type="PROSITE" id="PS50011">
    <property type="entry name" value="PROTEIN_KINASE_DOM"/>
    <property type="match status" value="1"/>
</dbReference>
<feature type="domain" description="Protein kinase" evidence="7">
    <location>
        <begin position="45"/>
        <end position="312"/>
    </location>
</feature>
<evidence type="ECO:0000256" key="6">
    <source>
        <dbReference type="SAM" id="MobiDB-lite"/>
    </source>
</evidence>
<reference evidence="9" key="1">
    <citation type="journal article" date="2014" name="Proc. Natl. Acad. Sci. U.S.A.">
        <title>Extensive sampling of basidiomycete genomes demonstrates inadequacy of the white-rot/brown-rot paradigm for wood decay fungi.</title>
        <authorList>
            <person name="Riley R."/>
            <person name="Salamov A.A."/>
            <person name="Brown D.W."/>
            <person name="Nagy L.G."/>
            <person name="Floudas D."/>
            <person name="Held B.W."/>
            <person name="Levasseur A."/>
            <person name="Lombard V."/>
            <person name="Morin E."/>
            <person name="Otillar R."/>
            <person name="Lindquist E.A."/>
            <person name="Sun H."/>
            <person name="LaButti K.M."/>
            <person name="Schmutz J."/>
            <person name="Jabbour D."/>
            <person name="Luo H."/>
            <person name="Baker S.E."/>
            <person name="Pisabarro A.G."/>
            <person name="Walton J.D."/>
            <person name="Blanchette R.A."/>
            <person name="Henrissat B."/>
            <person name="Martin F."/>
            <person name="Cullen D."/>
            <person name="Hibbett D.S."/>
            <person name="Grigoriev I.V."/>
        </authorList>
    </citation>
    <scope>NUCLEOTIDE SEQUENCE [LARGE SCALE GENOMIC DNA]</scope>
    <source>
        <strain evidence="9">FD-172 SS1</strain>
    </source>
</reference>
<evidence type="ECO:0000313" key="9">
    <source>
        <dbReference type="Proteomes" id="UP000027195"/>
    </source>
</evidence>
<keyword evidence="3 4" id="KW-0067">ATP-binding</keyword>
<keyword evidence="1 5" id="KW-0723">Serine/threonine-protein kinase</keyword>
<dbReference type="SUPFAM" id="SSF56112">
    <property type="entry name" value="Protein kinase-like (PK-like)"/>
    <property type="match status" value="1"/>
</dbReference>
<dbReference type="PANTHER" id="PTHR44329">
    <property type="entry name" value="SERINE/THREONINE-PROTEIN KINASE TNNI3K-RELATED"/>
    <property type="match status" value="1"/>
</dbReference>
<keyword evidence="2 4" id="KW-0547">Nucleotide-binding</keyword>
<dbReference type="GO" id="GO:0004674">
    <property type="term" value="F:protein serine/threonine kinase activity"/>
    <property type="evidence" value="ECO:0007669"/>
    <property type="project" value="UniProtKB-KW"/>
</dbReference>
<comment type="similarity">
    <text evidence="5">Belongs to the protein kinase superfamily.</text>
</comment>
<keyword evidence="1 5" id="KW-0418">Kinase</keyword>
<dbReference type="PROSITE" id="PS00108">
    <property type="entry name" value="PROTEIN_KINASE_ST"/>
    <property type="match status" value="1"/>
</dbReference>
<dbReference type="InParanoid" id="A0A067MLM3"/>
<dbReference type="InterPro" id="IPR001245">
    <property type="entry name" value="Ser-Thr/Tyr_kinase_cat_dom"/>
</dbReference>
<feature type="binding site" evidence="4">
    <location>
        <position position="73"/>
    </location>
    <ligand>
        <name>ATP</name>
        <dbReference type="ChEBI" id="CHEBI:30616"/>
    </ligand>
</feature>
<dbReference type="InterPro" id="IPR008271">
    <property type="entry name" value="Ser/Thr_kinase_AS"/>
</dbReference>
<proteinExistence type="inferred from homology"/>
<dbReference type="OrthoDB" id="5966500at2759"/>
<evidence type="ECO:0000259" key="7">
    <source>
        <dbReference type="PROSITE" id="PS50011"/>
    </source>
</evidence>
<evidence type="ECO:0000313" key="8">
    <source>
        <dbReference type="EMBL" id="KDQ12772.1"/>
    </source>
</evidence>
<feature type="compositionally biased region" description="Basic residues" evidence="6">
    <location>
        <begin position="345"/>
        <end position="356"/>
    </location>
</feature>
<dbReference type="PROSITE" id="PS00107">
    <property type="entry name" value="PROTEIN_KINASE_ATP"/>
    <property type="match status" value="1"/>
</dbReference>
<keyword evidence="9" id="KW-1185">Reference proteome</keyword>
<evidence type="ECO:0000256" key="4">
    <source>
        <dbReference type="PROSITE-ProRule" id="PRU10141"/>
    </source>
</evidence>
<dbReference type="AlphaFoldDB" id="A0A067MLM3"/>
<accession>A0A067MLM3</accession>
<dbReference type="Gene3D" id="1.10.510.10">
    <property type="entry name" value="Transferase(Phosphotransferase) domain 1"/>
    <property type="match status" value="1"/>
</dbReference>
<keyword evidence="1 5" id="KW-0808">Transferase</keyword>
<dbReference type="GO" id="GO:0005524">
    <property type="term" value="F:ATP binding"/>
    <property type="evidence" value="ECO:0007669"/>
    <property type="project" value="UniProtKB-UniRule"/>
</dbReference>
<sequence>MLPRESKGIPWSPPPKPQITLLSALYSAIRIYPANSSLHDCEIRLTKLVPVGQGGYSDCWVGEFLGCFKVAMKTLRAFIQDDVAKRRLKRETNVWSRLDHPNILPFIGQYVQGPTIYMVSPWMENGDALTYVQRSPDANPLQLLAQVAEGLSYLHKERVIHGDLKAANIFVSHSGHACIADFGLSEFLGGHEVRCSTEWYVAGHPRWQAPEILKATSNEEARRTKETDNFAYGRVMLELFTGKVPFFYLSGDTSSVLLMVMRGEFPERPTDKGTAVKGLDDNMWGLMTDCWNIDPASRPSAKHLVSRLQAALRAQQPLSDANGGSSSGDSKSRKRPRSPRAMSRGPHKTKQLKMST</sequence>
<feature type="compositionally biased region" description="Low complexity" evidence="6">
    <location>
        <begin position="319"/>
        <end position="329"/>
    </location>
</feature>
<evidence type="ECO:0000256" key="3">
    <source>
        <dbReference type="ARBA" id="ARBA00022840"/>
    </source>
</evidence>